<proteinExistence type="predicted"/>
<dbReference type="OrthoDB" id="2991108at2"/>
<comment type="caution">
    <text evidence="1">The sequence shown here is derived from an EMBL/GenBank/DDBJ whole genome shotgun (WGS) entry which is preliminary data.</text>
</comment>
<accession>A0A4R3K0H4</accession>
<organism evidence="1 2">
    <name type="scientific">Muricomes intestini</name>
    <dbReference type="NCBI Taxonomy" id="1796634"/>
    <lineage>
        <taxon>Bacteria</taxon>
        <taxon>Bacillati</taxon>
        <taxon>Bacillota</taxon>
        <taxon>Clostridia</taxon>
        <taxon>Lachnospirales</taxon>
        <taxon>Lachnospiraceae</taxon>
        <taxon>Muricomes</taxon>
    </lineage>
</organism>
<keyword evidence="2" id="KW-1185">Reference proteome</keyword>
<evidence type="ECO:0000313" key="1">
    <source>
        <dbReference type="EMBL" id="TCS73215.1"/>
    </source>
</evidence>
<gene>
    <name evidence="1" type="ORF">EDD59_1475</name>
</gene>
<sequence>MSKYNFYYDESEHSRKINHKTITAENYFDSFIAVVVGWLSNNQAGLYERYTVFESKYEHRKSNGELKSTTIKQSQLKSGFASLNADNLSLLEDFLTLFDERILVYYAVSSKIEYIIHQLFEDYENSLLVDMDAMKYSITKAIVSYQPSDIMAGMYNNTGEFIGLLKNFFTGQIEKDKANKTLKQKEIEQFSQILLLLDDVSTIKTIDWNYDIAFVGFKKFLNEKGIHDYSITIDQEGENSNTGKAAERVGLCSISEADSLTSCGIRMADMLAGIISKLLKALHNALEYALPEELIDKKILDKSWFIVNERQLALYKKLHQVAIELNKAWYKAFAGTYSDDLIVFIALLGFMNHFKSVEDIKKDLDMQGEYFNAYCCEHLAEHFKQMRNGRHIPTLPIDAVTDTDLSNGFVINRRGAKVFFDIDRQPLLEIKNGHQTFHVLSVGLSKEMIPVVTIVEEDEVKCYRIPRELSEWAMTLVGLANMGENVFPSKVVFSRTNAGYFANIL</sequence>
<evidence type="ECO:0000313" key="2">
    <source>
        <dbReference type="Proteomes" id="UP000295726"/>
    </source>
</evidence>
<reference evidence="1 2" key="1">
    <citation type="submission" date="2019-03" db="EMBL/GenBank/DDBJ databases">
        <title>Genomic Encyclopedia of Type Strains, Phase IV (KMG-IV): sequencing the most valuable type-strain genomes for metagenomic binning, comparative biology and taxonomic classification.</title>
        <authorList>
            <person name="Goeker M."/>
        </authorList>
    </citation>
    <scope>NUCLEOTIDE SEQUENCE [LARGE SCALE GENOMIC DNA]</scope>
    <source>
        <strain evidence="1 2">DSM 29489</strain>
    </source>
</reference>
<dbReference type="EMBL" id="SLZZ01000047">
    <property type="protein sequence ID" value="TCS73215.1"/>
    <property type="molecule type" value="Genomic_DNA"/>
</dbReference>
<protein>
    <recommendedName>
        <fullName evidence="3">DUF3800 domain-containing protein</fullName>
    </recommendedName>
</protein>
<name>A0A4R3K0H4_9FIRM</name>
<dbReference type="Proteomes" id="UP000295726">
    <property type="component" value="Unassembled WGS sequence"/>
</dbReference>
<dbReference type="RefSeq" id="WP_132384100.1">
    <property type="nucleotide sequence ID" value="NZ_SLZZ01000047.1"/>
</dbReference>
<dbReference type="AlphaFoldDB" id="A0A4R3K0H4"/>
<evidence type="ECO:0008006" key="3">
    <source>
        <dbReference type="Google" id="ProtNLM"/>
    </source>
</evidence>